<evidence type="ECO:0000256" key="4">
    <source>
        <dbReference type="ARBA" id="ARBA00022777"/>
    </source>
</evidence>
<dbReference type="Gene3D" id="3.30.565.10">
    <property type="entry name" value="Histidine kinase-like ATPase, C-terminal domain"/>
    <property type="match status" value="1"/>
</dbReference>
<dbReference type="EC" id="2.7.13.3" evidence="2"/>
<dbReference type="Pfam" id="PF02518">
    <property type="entry name" value="HATPase_c"/>
    <property type="match status" value="1"/>
</dbReference>
<dbReference type="InterPro" id="IPR001789">
    <property type="entry name" value="Sig_transdc_resp-reg_receiver"/>
</dbReference>
<gene>
    <name evidence="8" type="ORF">JKP88DRAFT_180936</name>
</gene>
<dbReference type="AlphaFoldDB" id="A0A835Z215"/>
<dbReference type="InterPro" id="IPR005467">
    <property type="entry name" value="His_kinase_dom"/>
</dbReference>
<dbReference type="GO" id="GO:0005886">
    <property type="term" value="C:plasma membrane"/>
    <property type="evidence" value="ECO:0007669"/>
    <property type="project" value="TreeGrafter"/>
</dbReference>
<dbReference type="PROSITE" id="PS50110">
    <property type="entry name" value="RESPONSE_REGULATORY"/>
    <property type="match status" value="1"/>
</dbReference>
<dbReference type="Pfam" id="PF00072">
    <property type="entry name" value="Response_reg"/>
    <property type="match status" value="1"/>
</dbReference>
<dbReference type="SUPFAM" id="SSF52172">
    <property type="entry name" value="CheY-like"/>
    <property type="match status" value="1"/>
</dbReference>
<comment type="catalytic activity">
    <reaction evidence="1">
        <text>ATP + protein L-histidine = ADP + protein N-phospho-L-histidine.</text>
        <dbReference type="EC" id="2.7.13.3"/>
    </reaction>
</comment>
<comment type="caution">
    <text evidence="8">The sequence shown here is derived from an EMBL/GenBank/DDBJ whole genome shotgun (WGS) entry which is preliminary data.</text>
</comment>
<evidence type="ECO:0000256" key="1">
    <source>
        <dbReference type="ARBA" id="ARBA00000085"/>
    </source>
</evidence>
<dbReference type="SMART" id="SM00387">
    <property type="entry name" value="HATPase_c"/>
    <property type="match status" value="1"/>
</dbReference>
<dbReference type="Gene3D" id="3.40.50.2300">
    <property type="match status" value="1"/>
</dbReference>
<evidence type="ECO:0000259" key="6">
    <source>
        <dbReference type="PROSITE" id="PS50109"/>
    </source>
</evidence>
<evidence type="ECO:0000256" key="2">
    <source>
        <dbReference type="ARBA" id="ARBA00012438"/>
    </source>
</evidence>
<dbReference type="InterPro" id="IPR004358">
    <property type="entry name" value="Sig_transdc_His_kin-like_C"/>
</dbReference>
<organism evidence="8 9">
    <name type="scientific">Tribonema minus</name>
    <dbReference type="NCBI Taxonomy" id="303371"/>
    <lineage>
        <taxon>Eukaryota</taxon>
        <taxon>Sar</taxon>
        <taxon>Stramenopiles</taxon>
        <taxon>Ochrophyta</taxon>
        <taxon>PX clade</taxon>
        <taxon>Xanthophyceae</taxon>
        <taxon>Tribonematales</taxon>
        <taxon>Tribonemataceae</taxon>
        <taxon>Tribonema</taxon>
    </lineage>
</organism>
<dbReference type="InterPro" id="IPR003594">
    <property type="entry name" value="HATPase_dom"/>
</dbReference>
<dbReference type="PANTHER" id="PTHR43047:SF72">
    <property type="entry name" value="OSMOSENSING HISTIDINE PROTEIN KINASE SLN1"/>
    <property type="match status" value="1"/>
</dbReference>
<evidence type="ECO:0000313" key="9">
    <source>
        <dbReference type="Proteomes" id="UP000664859"/>
    </source>
</evidence>
<dbReference type="PRINTS" id="PR00344">
    <property type="entry name" value="BCTRLSENSOR"/>
</dbReference>
<dbReference type="SMART" id="SM00448">
    <property type="entry name" value="REC"/>
    <property type="match status" value="1"/>
</dbReference>
<evidence type="ECO:0000313" key="8">
    <source>
        <dbReference type="EMBL" id="KAG5184799.1"/>
    </source>
</evidence>
<dbReference type="GO" id="GO:0000155">
    <property type="term" value="F:phosphorelay sensor kinase activity"/>
    <property type="evidence" value="ECO:0007669"/>
    <property type="project" value="TreeGrafter"/>
</dbReference>
<evidence type="ECO:0000259" key="7">
    <source>
        <dbReference type="PROSITE" id="PS50110"/>
    </source>
</evidence>
<keyword evidence="5" id="KW-0597">Phosphoprotein</keyword>
<name>A0A835Z215_9STRA</name>
<feature type="modified residue" description="4-aspartylphosphate" evidence="5">
    <location>
        <position position="194"/>
    </location>
</feature>
<dbReference type="GO" id="GO:0009927">
    <property type="term" value="F:histidine phosphotransfer kinase activity"/>
    <property type="evidence" value="ECO:0007669"/>
    <property type="project" value="TreeGrafter"/>
</dbReference>
<dbReference type="Proteomes" id="UP000664859">
    <property type="component" value="Unassembled WGS sequence"/>
</dbReference>
<dbReference type="SUPFAM" id="SSF55874">
    <property type="entry name" value="ATPase domain of HSP90 chaperone/DNA topoisomerase II/histidine kinase"/>
    <property type="match status" value="1"/>
</dbReference>
<evidence type="ECO:0000256" key="3">
    <source>
        <dbReference type="ARBA" id="ARBA00022679"/>
    </source>
</evidence>
<protein>
    <recommendedName>
        <fullName evidence="2">histidine kinase</fullName>
        <ecNumber evidence="2">2.7.13.3</ecNumber>
    </recommendedName>
</protein>
<feature type="domain" description="Response regulatory" evidence="7">
    <location>
        <begin position="146"/>
        <end position="257"/>
    </location>
</feature>
<dbReference type="PROSITE" id="PS50109">
    <property type="entry name" value="HIS_KIN"/>
    <property type="match status" value="1"/>
</dbReference>
<dbReference type="InterPro" id="IPR036890">
    <property type="entry name" value="HATPase_C_sf"/>
</dbReference>
<dbReference type="InterPro" id="IPR011006">
    <property type="entry name" value="CheY-like_superfamily"/>
</dbReference>
<evidence type="ECO:0000256" key="5">
    <source>
        <dbReference type="PROSITE-ProRule" id="PRU00169"/>
    </source>
</evidence>
<dbReference type="PANTHER" id="PTHR43047">
    <property type="entry name" value="TWO-COMPONENT HISTIDINE PROTEIN KINASE"/>
    <property type="match status" value="1"/>
</dbReference>
<keyword evidence="9" id="KW-1185">Reference proteome</keyword>
<dbReference type="OrthoDB" id="303614at2759"/>
<reference evidence="8" key="1">
    <citation type="submission" date="2021-02" db="EMBL/GenBank/DDBJ databases">
        <title>First Annotated Genome of the Yellow-green Alga Tribonema minus.</title>
        <authorList>
            <person name="Mahan K.M."/>
        </authorList>
    </citation>
    <scope>NUCLEOTIDE SEQUENCE</scope>
    <source>
        <strain evidence="8">UTEX B ZZ1240</strain>
    </source>
</reference>
<feature type="domain" description="Histidine kinase" evidence="6">
    <location>
        <begin position="1"/>
        <end position="133"/>
    </location>
</feature>
<sequence length="257" mass="28079">MDSTRLRQIVVNIVTNALKFSEGLVVVRWCCANNPEDPEFDLSGYHAVTSDARPQSMCLVVSITDLGCGMHPTFLQEKLFRAFVQEGRCQHDKGVGLGMSIAKSLAVRMGGSLEAGSTVGEGTRFLLTLPVQPCDMPKKHPITSGVVWIVDDSMVSRKTLHKMIPPHFTVSQFACGEDALAKLSTEPPSIVFSDFHMTADGITGLELLHEISKKCSSQLYLCTGTADEPDIYNKCAKANITLLGKPFRKSDIVDLFV</sequence>
<keyword evidence="4 8" id="KW-0418">Kinase</keyword>
<proteinExistence type="predicted"/>
<dbReference type="EMBL" id="JAFCMP010000150">
    <property type="protein sequence ID" value="KAG5184799.1"/>
    <property type="molecule type" value="Genomic_DNA"/>
</dbReference>
<keyword evidence="3" id="KW-0808">Transferase</keyword>
<accession>A0A835Z215</accession>